<organism evidence="2 3">
    <name type="scientific">Marinomonas mediterranea (strain ATCC 700492 / JCM 21426 / NBRC 103028 / MMB-1)</name>
    <dbReference type="NCBI Taxonomy" id="717774"/>
    <lineage>
        <taxon>Bacteria</taxon>
        <taxon>Pseudomonadati</taxon>
        <taxon>Pseudomonadota</taxon>
        <taxon>Gammaproteobacteria</taxon>
        <taxon>Oceanospirillales</taxon>
        <taxon>Oceanospirillaceae</taxon>
        <taxon>Marinomonas</taxon>
    </lineage>
</organism>
<evidence type="ECO:0000313" key="2">
    <source>
        <dbReference type="EMBL" id="ADZ89954.1"/>
    </source>
</evidence>
<dbReference type="InterPro" id="IPR046537">
    <property type="entry name" value="DUF6602"/>
</dbReference>
<evidence type="ECO:0000313" key="3">
    <source>
        <dbReference type="Proteomes" id="UP000001062"/>
    </source>
</evidence>
<feature type="domain" description="DUF6602" evidence="1">
    <location>
        <begin position="35"/>
        <end position="137"/>
    </location>
</feature>
<keyword evidence="3" id="KW-1185">Reference proteome</keyword>
<evidence type="ECO:0000259" key="1">
    <source>
        <dbReference type="Pfam" id="PF20247"/>
    </source>
</evidence>
<dbReference type="PATRIC" id="fig|717774.3.peg.697"/>
<gene>
    <name evidence="2" type="ordered locus">Marme_0670</name>
</gene>
<reference evidence="2 3" key="1">
    <citation type="journal article" date="2012" name="Stand. Genomic Sci.">
        <title>Complete genome sequence of the melanogenic marine bacterium Marinomonas mediterranea type strain (MMB-1(T)).</title>
        <authorList>
            <person name="Lucas-Elio P."/>
            <person name="Goodwin L."/>
            <person name="Woyke T."/>
            <person name="Pitluck S."/>
            <person name="Nolan M."/>
            <person name="Kyrpides N.C."/>
            <person name="Detter J.C."/>
            <person name="Copeland A."/>
            <person name="Teshima H."/>
            <person name="Bruce D."/>
            <person name="Detter C."/>
            <person name="Tapia R."/>
            <person name="Han S."/>
            <person name="Land M.L."/>
            <person name="Ivanova N."/>
            <person name="Mikhailova N."/>
            <person name="Johnston A.W."/>
            <person name="Sanchez-Amat A."/>
        </authorList>
    </citation>
    <scope>NUCLEOTIDE SEQUENCE [LARGE SCALE GENOMIC DNA]</scope>
    <source>
        <strain evidence="3">ATCC 700492 / JCM 21426 / NBRC 103028 / MMB-1</strain>
    </source>
</reference>
<dbReference type="AlphaFoldDB" id="F2K1W0"/>
<accession>F2K1W0</accession>
<dbReference type="eggNOG" id="ENOG502Z7SP">
    <property type="taxonomic scope" value="Bacteria"/>
</dbReference>
<sequence length="256" mass="29267">MNNAKTKSDTDGEQYLKDSFQREQELLESKLLFANQNITHNGERGEVNEKHFIEYLRSHLPKRYSVDSAIVVDSNGKTSNQIDIVVYDNQYTPTLFAQQDFCYVPAEAVYAVIEVKPEVNRDYIEYAQKQAYSVEALERTSIEITHAGGVYKPKPLFKIITGLIALKTGWQEGLASNSFKDAIQMPYTNQTRLDFVTSLQGGHFDCFEKGNEHYSQQNHLTFFLFRLLSQLQSLGTVPAVDWNKYANVLTEQSKPD</sequence>
<proteinExistence type="predicted"/>
<dbReference type="STRING" id="717774.Marme_0670"/>
<dbReference type="OrthoDB" id="3765434at2"/>
<dbReference type="CDD" id="cd21411">
    <property type="entry name" value="NucC"/>
    <property type="match status" value="1"/>
</dbReference>
<dbReference type="KEGG" id="mme:Marme_0670"/>
<name>F2K1W0_MARM1</name>
<dbReference type="RefSeq" id="WP_013659859.1">
    <property type="nucleotide sequence ID" value="NC_015276.1"/>
</dbReference>
<protein>
    <recommendedName>
        <fullName evidence="1">DUF6602 domain-containing protein</fullName>
    </recommendedName>
</protein>
<dbReference type="EMBL" id="CP002583">
    <property type="protein sequence ID" value="ADZ89954.1"/>
    <property type="molecule type" value="Genomic_DNA"/>
</dbReference>
<dbReference type="Pfam" id="PF20247">
    <property type="entry name" value="DUF6602"/>
    <property type="match status" value="1"/>
</dbReference>
<dbReference type="Proteomes" id="UP000001062">
    <property type="component" value="Chromosome"/>
</dbReference>
<dbReference type="HOGENOM" id="CLU_078737_0_0_6"/>